<proteinExistence type="predicted"/>
<dbReference type="EMBL" id="BK015636">
    <property type="protein sequence ID" value="DAE17122.1"/>
    <property type="molecule type" value="Genomic_DNA"/>
</dbReference>
<organism evidence="1">
    <name type="scientific">Siphoviridae sp. ctbvd11</name>
    <dbReference type="NCBI Taxonomy" id="2825567"/>
    <lineage>
        <taxon>Viruses</taxon>
        <taxon>Duplodnaviria</taxon>
        <taxon>Heunggongvirae</taxon>
        <taxon>Uroviricota</taxon>
        <taxon>Caudoviricetes</taxon>
    </lineage>
</organism>
<reference evidence="1" key="1">
    <citation type="journal article" date="2021" name="Proc. Natl. Acad. Sci. U.S.A.">
        <title>A Catalog of Tens of Thousands of Viruses from Human Metagenomes Reveals Hidden Associations with Chronic Diseases.</title>
        <authorList>
            <person name="Tisza M.J."/>
            <person name="Buck C.B."/>
        </authorList>
    </citation>
    <scope>NUCLEOTIDE SEQUENCE</scope>
    <source>
        <strain evidence="1">Ctbvd11</strain>
    </source>
</reference>
<evidence type="ECO:0000313" key="1">
    <source>
        <dbReference type="EMBL" id="DAE17122.1"/>
    </source>
</evidence>
<name>A0A8S5QDV1_9CAUD</name>
<accession>A0A8S5QDV1</accession>
<protein>
    <submittedName>
        <fullName evidence="1">Uncharacterized protein</fullName>
    </submittedName>
</protein>
<sequence>MTKNKETQEQRTQRFKTLCVHILAQSGNCQESQHAFKSTQSIPEMCEAWRKYWHGLITEVPQQVIDAFKAVYPEFKVDINQGGIFYNEDSPTGTVLVGDTDEEIHLYSSRKIYVLGKAHVILHNAATALVMNEGCKIELLDGSKATIKAGYGIARNYAHLVTCQEAECYDQSVAFITDGTLHDHGHQKINAFGTAMIDTFTHRLIDLYDSARIEIRK</sequence>